<name>A0AAV4B0Q7_9GAST</name>
<comment type="caution">
    <text evidence="1">The sequence shown here is derived from an EMBL/GenBank/DDBJ whole genome shotgun (WGS) entry which is preliminary data.</text>
</comment>
<evidence type="ECO:0000313" key="1">
    <source>
        <dbReference type="EMBL" id="GFO12313.1"/>
    </source>
</evidence>
<evidence type="ECO:0000313" key="2">
    <source>
        <dbReference type="Proteomes" id="UP000735302"/>
    </source>
</evidence>
<protein>
    <submittedName>
        <fullName evidence="1">Uncharacterized protein</fullName>
    </submittedName>
</protein>
<organism evidence="1 2">
    <name type="scientific">Plakobranchus ocellatus</name>
    <dbReference type="NCBI Taxonomy" id="259542"/>
    <lineage>
        <taxon>Eukaryota</taxon>
        <taxon>Metazoa</taxon>
        <taxon>Spiralia</taxon>
        <taxon>Lophotrochozoa</taxon>
        <taxon>Mollusca</taxon>
        <taxon>Gastropoda</taxon>
        <taxon>Heterobranchia</taxon>
        <taxon>Euthyneura</taxon>
        <taxon>Panpulmonata</taxon>
        <taxon>Sacoglossa</taxon>
        <taxon>Placobranchoidea</taxon>
        <taxon>Plakobranchidae</taxon>
        <taxon>Plakobranchus</taxon>
    </lineage>
</organism>
<sequence>MAGLNQVTQLYGSPAILSQNRTSILRLSFTLQCFPAAVLEKYQDCEKACTHGSNVSIFALKSAEIFGFEPALNSRLEKGQIS</sequence>
<dbReference type="EMBL" id="BLXT01004413">
    <property type="protein sequence ID" value="GFO12313.1"/>
    <property type="molecule type" value="Genomic_DNA"/>
</dbReference>
<dbReference type="AlphaFoldDB" id="A0AAV4B0Q7"/>
<proteinExistence type="predicted"/>
<accession>A0AAV4B0Q7</accession>
<gene>
    <name evidence="1" type="ORF">PoB_003881800</name>
</gene>
<dbReference type="Proteomes" id="UP000735302">
    <property type="component" value="Unassembled WGS sequence"/>
</dbReference>
<keyword evidence="2" id="KW-1185">Reference proteome</keyword>
<reference evidence="1 2" key="1">
    <citation type="journal article" date="2021" name="Elife">
        <title>Chloroplast acquisition without the gene transfer in kleptoplastic sea slugs, Plakobranchus ocellatus.</title>
        <authorList>
            <person name="Maeda T."/>
            <person name="Takahashi S."/>
            <person name="Yoshida T."/>
            <person name="Shimamura S."/>
            <person name="Takaki Y."/>
            <person name="Nagai Y."/>
            <person name="Toyoda A."/>
            <person name="Suzuki Y."/>
            <person name="Arimoto A."/>
            <person name="Ishii H."/>
            <person name="Satoh N."/>
            <person name="Nishiyama T."/>
            <person name="Hasebe M."/>
            <person name="Maruyama T."/>
            <person name="Minagawa J."/>
            <person name="Obokata J."/>
            <person name="Shigenobu S."/>
        </authorList>
    </citation>
    <scope>NUCLEOTIDE SEQUENCE [LARGE SCALE GENOMIC DNA]</scope>
</reference>